<evidence type="ECO:0000313" key="9">
    <source>
        <dbReference type="Proteomes" id="UP000198814"/>
    </source>
</evidence>
<evidence type="ECO:0000256" key="1">
    <source>
        <dbReference type="ARBA" id="ARBA00022553"/>
    </source>
</evidence>
<keyword evidence="3 5" id="KW-0238">DNA-binding</keyword>
<dbReference type="GO" id="GO:0005829">
    <property type="term" value="C:cytosol"/>
    <property type="evidence" value="ECO:0007669"/>
    <property type="project" value="TreeGrafter"/>
</dbReference>
<dbReference type="GO" id="GO:0006355">
    <property type="term" value="P:regulation of DNA-templated transcription"/>
    <property type="evidence" value="ECO:0007669"/>
    <property type="project" value="InterPro"/>
</dbReference>
<evidence type="ECO:0000259" key="6">
    <source>
        <dbReference type="PROSITE" id="PS50110"/>
    </source>
</evidence>
<dbReference type="GO" id="GO:0032993">
    <property type="term" value="C:protein-DNA complex"/>
    <property type="evidence" value="ECO:0007669"/>
    <property type="project" value="TreeGrafter"/>
</dbReference>
<protein>
    <submittedName>
        <fullName evidence="8">DNA-binding response regulator, OmpR family, contains REC and winged-helix (WHTH) domain</fullName>
    </submittedName>
</protein>
<dbReference type="Pfam" id="PF00486">
    <property type="entry name" value="Trans_reg_C"/>
    <property type="match status" value="1"/>
</dbReference>
<name>A0A1H8NYR1_9PROT</name>
<dbReference type="OrthoDB" id="8544854at2"/>
<dbReference type="PANTHER" id="PTHR48111">
    <property type="entry name" value="REGULATOR OF RPOS"/>
    <property type="match status" value="1"/>
</dbReference>
<dbReference type="InterPro" id="IPR036388">
    <property type="entry name" value="WH-like_DNA-bd_sf"/>
</dbReference>
<gene>
    <name evidence="8" type="ORF">SAMN05216333_10883</name>
</gene>
<feature type="domain" description="OmpR/PhoB-type" evidence="7">
    <location>
        <begin position="125"/>
        <end position="224"/>
    </location>
</feature>
<evidence type="ECO:0000259" key="7">
    <source>
        <dbReference type="PROSITE" id="PS51755"/>
    </source>
</evidence>
<dbReference type="RefSeq" id="WP_090317634.1">
    <property type="nucleotide sequence ID" value="NZ_FNOE01000007.1"/>
</dbReference>
<feature type="modified residue" description="4-aspartylphosphate" evidence="4">
    <location>
        <position position="51"/>
    </location>
</feature>
<keyword evidence="9" id="KW-1185">Reference proteome</keyword>
<evidence type="ECO:0000256" key="3">
    <source>
        <dbReference type="ARBA" id="ARBA00023125"/>
    </source>
</evidence>
<evidence type="ECO:0000256" key="2">
    <source>
        <dbReference type="ARBA" id="ARBA00023012"/>
    </source>
</evidence>
<keyword evidence="2" id="KW-0902">Two-component regulatory system</keyword>
<dbReference type="SMART" id="SM00448">
    <property type="entry name" value="REC"/>
    <property type="match status" value="1"/>
</dbReference>
<feature type="DNA-binding region" description="OmpR/PhoB-type" evidence="5">
    <location>
        <begin position="125"/>
        <end position="224"/>
    </location>
</feature>
<dbReference type="InterPro" id="IPR001867">
    <property type="entry name" value="OmpR/PhoB-type_DNA-bd"/>
</dbReference>
<dbReference type="PROSITE" id="PS51755">
    <property type="entry name" value="OMPR_PHOB"/>
    <property type="match status" value="1"/>
</dbReference>
<sequence length="232" mass="26789">MRLGILEDEPTQVAIYELLLSPDRYQCEFFGTIASFLEALRDKRFDLLVIDWILPDGTAGEALKWIRGNMDWHIPIICVTSRNSESDVVNVLHMGADDYFVKSSRHFELLARIETLARRSREKPPAMLQFGPYKIDSENQAICVDGKNAGLTQKEFVLACYLFQNMNKLLSRIHLLEKIWGLSAEIDTRTVDTHISRIRNKLNLATRSEWDILTIYGYGYRLQHAKTVEPVR</sequence>
<dbReference type="SMART" id="SM00862">
    <property type="entry name" value="Trans_reg_C"/>
    <property type="match status" value="1"/>
</dbReference>
<evidence type="ECO:0000313" key="8">
    <source>
        <dbReference type="EMBL" id="SEO34468.1"/>
    </source>
</evidence>
<dbReference type="GO" id="GO:0000976">
    <property type="term" value="F:transcription cis-regulatory region binding"/>
    <property type="evidence" value="ECO:0007669"/>
    <property type="project" value="TreeGrafter"/>
</dbReference>
<dbReference type="InterPro" id="IPR039420">
    <property type="entry name" value="WalR-like"/>
</dbReference>
<dbReference type="AlphaFoldDB" id="A0A1H8NYR1"/>
<dbReference type="Proteomes" id="UP000198814">
    <property type="component" value="Unassembled WGS sequence"/>
</dbReference>
<dbReference type="PROSITE" id="PS50110">
    <property type="entry name" value="RESPONSE_REGULATORY"/>
    <property type="match status" value="1"/>
</dbReference>
<reference evidence="9" key="1">
    <citation type="submission" date="2016-10" db="EMBL/GenBank/DDBJ databases">
        <authorList>
            <person name="Varghese N."/>
            <person name="Submissions S."/>
        </authorList>
    </citation>
    <scope>NUCLEOTIDE SEQUENCE [LARGE SCALE GENOMIC DNA]</scope>
    <source>
        <strain evidence="9">Nm76</strain>
    </source>
</reference>
<proteinExistence type="predicted"/>
<feature type="domain" description="Response regulatory" evidence="6">
    <location>
        <begin position="2"/>
        <end position="117"/>
    </location>
</feature>
<dbReference type="InterPro" id="IPR011006">
    <property type="entry name" value="CheY-like_superfamily"/>
</dbReference>
<accession>A0A1H8NYR1</accession>
<keyword evidence="1 4" id="KW-0597">Phosphoprotein</keyword>
<dbReference type="CDD" id="cd00383">
    <property type="entry name" value="trans_reg_C"/>
    <property type="match status" value="1"/>
</dbReference>
<dbReference type="PANTHER" id="PTHR48111:SF40">
    <property type="entry name" value="PHOSPHATE REGULON TRANSCRIPTIONAL REGULATORY PROTEIN PHOB"/>
    <property type="match status" value="1"/>
</dbReference>
<dbReference type="Gene3D" id="3.40.50.2300">
    <property type="match status" value="1"/>
</dbReference>
<dbReference type="SUPFAM" id="SSF52172">
    <property type="entry name" value="CheY-like"/>
    <property type="match status" value="1"/>
</dbReference>
<dbReference type="EMBL" id="FODO01000008">
    <property type="protein sequence ID" value="SEO34468.1"/>
    <property type="molecule type" value="Genomic_DNA"/>
</dbReference>
<dbReference type="GO" id="GO:0000156">
    <property type="term" value="F:phosphorelay response regulator activity"/>
    <property type="evidence" value="ECO:0007669"/>
    <property type="project" value="TreeGrafter"/>
</dbReference>
<dbReference type="Gene3D" id="1.10.10.10">
    <property type="entry name" value="Winged helix-like DNA-binding domain superfamily/Winged helix DNA-binding domain"/>
    <property type="match status" value="1"/>
</dbReference>
<dbReference type="InterPro" id="IPR001789">
    <property type="entry name" value="Sig_transdc_resp-reg_receiver"/>
</dbReference>
<dbReference type="STRING" id="42354.SAMN05216333_10883"/>
<organism evidence="8 9">
    <name type="scientific">Nitrosomonas oligotropha</name>
    <dbReference type="NCBI Taxonomy" id="42354"/>
    <lineage>
        <taxon>Bacteria</taxon>
        <taxon>Pseudomonadati</taxon>
        <taxon>Pseudomonadota</taxon>
        <taxon>Betaproteobacteria</taxon>
        <taxon>Nitrosomonadales</taxon>
        <taxon>Nitrosomonadaceae</taxon>
        <taxon>Nitrosomonas</taxon>
    </lineage>
</organism>
<dbReference type="Pfam" id="PF00072">
    <property type="entry name" value="Response_reg"/>
    <property type="match status" value="1"/>
</dbReference>
<evidence type="ECO:0000256" key="5">
    <source>
        <dbReference type="PROSITE-ProRule" id="PRU01091"/>
    </source>
</evidence>
<evidence type="ECO:0000256" key="4">
    <source>
        <dbReference type="PROSITE-ProRule" id="PRU00169"/>
    </source>
</evidence>